<proteinExistence type="predicted"/>
<dbReference type="RefSeq" id="WP_058383081.1">
    <property type="nucleotide sequence ID" value="NZ_CP013659.2"/>
</dbReference>
<protein>
    <recommendedName>
        <fullName evidence="4">Lipoprotein</fullName>
    </recommendedName>
</protein>
<gene>
    <name evidence="2" type="ORF">AUC31_14755</name>
</gene>
<dbReference type="PROSITE" id="PS51257">
    <property type="entry name" value="PROKAR_LIPOPROTEIN"/>
    <property type="match status" value="1"/>
</dbReference>
<dbReference type="STRING" id="200991.AUC31_14755"/>
<evidence type="ECO:0000256" key="1">
    <source>
        <dbReference type="SAM" id="SignalP"/>
    </source>
</evidence>
<dbReference type="OrthoDB" id="1928231at2"/>
<dbReference type="Proteomes" id="UP000067683">
    <property type="component" value="Chromosome"/>
</dbReference>
<dbReference type="EMBL" id="CP013659">
    <property type="protein sequence ID" value="ALS76379.1"/>
    <property type="molecule type" value="Genomic_DNA"/>
</dbReference>
<dbReference type="KEGG" id="prt:AUC31_14755"/>
<feature type="chain" id="PRO_5006835249" description="Lipoprotein" evidence="1">
    <location>
        <begin position="21"/>
        <end position="124"/>
    </location>
</feature>
<keyword evidence="1" id="KW-0732">Signal</keyword>
<feature type="signal peptide" evidence="1">
    <location>
        <begin position="1"/>
        <end position="20"/>
    </location>
</feature>
<evidence type="ECO:0000313" key="3">
    <source>
        <dbReference type="Proteomes" id="UP000067683"/>
    </source>
</evidence>
<name>A0A0U2Z8Z9_9BACL</name>
<organism evidence="2 3">
    <name type="scientific">Planococcus rifietoensis</name>
    <dbReference type="NCBI Taxonomy" id="200991"/>
    <lineage>
        <taxon>Bacteria</taxon>
        <taxon>Bacillati</taxon>
        <taxon>Bacillota</taxon>
        <taxon>Bacilli</taxon>
        <taxon>Bacillales</taxon>
        <taxon>Caryophanaceae</taxon>
        <taxon>Planococcus</taxon>
    </lineage>
</organism>
<evidence type="ECO:0000313" key="2">
    <source>
        <dbReference type="EMBL" id="ALS76379.1"/>
    </source>
</evidence>
<sequence length="124" mass="13304">MKKLGSLLAILLIVSGCSEADRYNFKGSGDNWDVFYTVDATSQDSKEATGKIVYTGEEPPPETIIYSIESTAGASSGNVSVDEGEVLVGKSACEGCAVIQQDEQLDVEIKWDGQVEEFALTTEQ</sequence>
<reference evidence="2" key="1">
    <citation type="submission" date="2016-01" db="EMBL/GenBank/DDBJ databases">
        <title>Complete genome of Planococcus rifietoensis type strain M8.</title>
        <authorList>
            <person name="See-Too W.S."/>
        </authorList>
    </citation>
    <scope>NUCLEOTIDE SEQUENCE [LARGE SCALE GENOMIC DNA]</scope>
    <source>
        <strain evidence="2">M8</strain>
    </source>
</reference>
<dbReference type="AlphaFoldDB" id="A0A0U2Z8Z9"/>
<evidence type="ECO:0008006" key="4">
    <source>
        <dbReference type="Google" id="ProtNLM"/>
    </source>
</evidence>
<accession>A0A0U2Z8Z9</accession>
<keyword evidence="3" id="KW-1185">Reference proteome</keyword>